<dbReference type="InterPro" id="IPR002798">
    <property type="entry name" value="SpoIIM-like"/>
</dbReference>
<dbReference type="Proteomes" id="UP000318693">
    <property type="component" value="Unassembled WGS sequence"/>
</dbReference>
<proteinExistence type="predicted"/>
<name>A0A552WN65_9MICO</name>
<feature type="transmembrane region" description="Helical" evidence="1">
    <location>
        <begin position="197"/>
        <end position="217"/>
    </location>
</feature>
<sequence length="331" mass="34683">MDTDAFAAVHEADWDRLEQLSKQRRLTGPEADELVRLYQATAGHLSAVRTAAPDPYLVGRLSALLGLARGRVAGAHELRLSDVARFFVVSLPAAFYRVRWWTVVVMVAFVALAVVVGAWTASTPGVLAGLGSPAELDRYADEAFAAYYSDFPAPDFAAQVWTNNAWIAAQCIGLGITGVFPVYVLGANAIGVGQAGAIMAVHGDLGVFFGLILPHGFMELTAIFIAGGTGLKLFWTAVAPGRRTRARALAEEGRALITVAVGLVLVLGVSGLVEGFVTPSALPGWAKIAIGALVLAGYWAYTIVLGRRAVAAGETGDLEEDLAGHALAQAG</sequence>
<keyword evidence="3" id="KW-1185">Reference proteome</keyword>
<evidence type="ECO:0000313" key="3">
    <source>
        <dbReference type="Proteomes" id="UP000318693"/>
    </source>
</evidence>
<accession>A0A552WN65</accession>
<dbReference type="RefSeq" id="WP_143419248.1">
    <property type="nucleotide sequence ID" value="NZ_VJXR01000053.1"/>
</dbReference>
<dbReference type="EMBL" id="VJXR01000053">
    <property type="protein sequence ID" value="TRW44144.1"/>
    <property type="molecule type" value="Genomic_DNA"/>
</dbReference>
<feature type="transmembrane region" description="Helical" evidence="1">
    <location>
        <begin position="253"/>
        <end position="273"/>
    </location>
</feature>
<feature type="transmembrane region" description="Helical" evidence="1">
    <location>
        <begin position="100"/>
        <end position="121"/>
    </location>
</feature>
<evidence type="ECO:0000313" key="2">
    <source>
        <dbReference type="EMBL" id="TRW44144.1"/>
    </source>
</evidence>
<reference evidence="2 3" key="1">
    <citation type="submission" date="2019-07" db="EMBL/GenBank/DDBJ databases">
        <title>Georgenia wutianyii sp. nov. and Georgenia *** sp. nov. isolated from plateau pika (Ochotona curzoniae) in the Qinghai-Tibet plateau of China.</title>
        <authorList>
            <person name="Tian Z."/>
        </authorList>
    </citation>
    <scope>NUCLEOTIDE SEQUENCE [LARGE SCALE GENOMIC DNA]</scope>
    <source>
        <strain evidence="2 3">Z446</strain>
    </source>
</reference>
<protein>
    <submittedName>
        <fullName evidence="2">Stage II sporulation protein M</fullName>
    </submittedName>
</protein>
<organism evidence="2 3">
    <name type="scientific">Georgenia yuyongxinii</name>
    <dbReference type="NCBI Taxonomy" id="2589797"/>
    <lineage>
        <taxon>Bacteria</taxon>
        <taxon>Bacillati</taxon>
        <taxon>Actinomycetota</taxon>
        <taxon>Actinomycetes</taxon>
        <taxon>Micrococcales</taxon>
        <taxon>Bogoriellaceae</taxon>
        <taxon>Georgenia</taxon>
    </lineage>
</organism>
<dbReference type="Pfam" id="PF01944">
    <property type="entry name" value="SpoIIM"/>
    <property type="match status" value="1"/>
</dbReference>
<gene>
    <name evidence="2" type="ORF">FJ693_14805</name>
</gene>
<feature type="transmembrane region" description="Helical" evidence="1">
    <location>
        <begin position="165"/>
        <end position="185"/>
    </location>
</feature>
<dbReference type="AlphaFoldDB" id="A0A552WN65"/>
<feature type="transmembrane region" description="Helical" evidence="1">
    <location>
        <begin position="285"/>
        <end position="304"/>
    </location>
</feature>
<feature type="transmembrane region" description="Helical" evidence="1">
    <location>
        <begin position="223"/>
        <end position="241"/>
    </location>
</feature>
<evidence type="ECO:0000256" key="1">
    <source>
        <dbReference type="SAM" id="Phobius"/>
    </source>
</evidence>
<comment type="caution">
    <text evidence="2">The sequence shown here is derived from an EMBL/GenBank/DDBJ whole genome shotgun (WGS) entry which is preliminary data.</text>
</comment>
<keyword evidence="1" id="KW-0472">Membrane</keyword>
<keyword evidence="1" id="KW-1133">Transmembrane helix</keyword>
<dbReference type="PANTHER" id="PTHR35337:SF1">
    <property type="entry name" value="SLR1478 PROTEIN"/>
    <property type="match status" value="1"/>
</dbReference>
<dbReference type="PANTHER" id="PTHR35337">
    <property type="entry name" value="SLR1478 PROTEIN"/>
    <property type="match status" value="1"/>
</dbReference>
<keyword evidence="1" id="KW-0812">Transmembrane</keyword>